<dbReference type="Pfam" id="PF07660">
    <property type="entry name" value="STN"/>
    <property type="match status" value="1"/>
</dbReference>
<dbReference type="Pfam" id="PF00593">
    <property type="entry name" value="TonB_dep_Rec_b-barrel"/>
    <property type="match status" value="1"/>
</dbReference>
<keyword evidence="3 10" id="KW-1134">Transmembrane beta strand</keyword>
<keyword evidence="16" id="KW-1185">Reference proteome</keyword>
<evidence type="ECO:0000256" key="11">
    <source>
        <dbReference type="RuleBase" id="RU003357"/>
    </source>
</evidence>
<gene>
    <name evidence="15" type="ORF">SAMN04487911_103139</name>
</gene>
<dbReference type="Pfam" id="PF07715">
    <property type="entry name" value="Plug"/>
    <property type="match status" value="1"/>
</dbReference>
<dbReference type="Gene3D" id="3.55.50.30">
    <property type="match status" value="1"/>
</dbReference>
<dbReference type="InterPro" id="IPR039426">
    <property type="entry name" value="TonB-dep_rcpt-like"/>
</dbReference>
<dbReference type="InterPro" id="IPR012910">
    <property type="entry name" value="Plug_dom"/>
</dbReference>
<dbReference type="NCBIfam" id="TIGR04056">
    <property type="entry name" value="OMP_RagA_SusC"/>
    <property type="match status" value="1"/>
</dbReference>
<reference evidence="15 16" key="1">
    <citation type="submission" date="2016-11" db="EMBL/GenBank/DDBJ databases">
        <authorList>
            <person name="Jaros S."/>
            <person name="Januszkiewicz K."/>
            <person name="Wedrychowicz H."/>
        </authorList>
    </citation>
    <scope>NUCLEOTIDE SEQUENCE [LARGE SCALE GENOMIC DNA]</scope>
    <source>
        <strain evidence="15 16">CGMCC 1.8863</strain>
    </source>
</reference>
<dbReference type="NCBIfam" id="TIGR04057">
    <property type="entry name" value="SusC_RagA_signa"/>
    <property type="match status" value="1"/>
</dbReference>
<dbReference type="InterPro" id="IPR036942">
    <property type="entry name" value="Beta-barrel_TonB_sf"/>
</dbReference>
<dbReference type="EMBL" id="FQYX01000003">
    <property type="protein sequence ID" value="SHI58032.1"/>
    <property type="molecule type" value="Genomic_DNA"/>
</dbReference>
<evidence type="ECO:0000256" key="1">
    <source>
        <dbReference type="ARBA" id="ARBA00004571"/>
    </source>
</evidence>
<comment type="similarity">
    <text evidence="10 11">Belongs to the TonB-dependent receptor family.</text>
</comment>
<feature type="domain" description="TonB-dependent receptor-like beta-barrel" evidence="12">
    <location>
        <begin position="551"/>
        <end position="914"/>
    </location>
</feature>
<keyword evidence="8 10" id="KW-0472">Membrane</keyword>
<evidence type="ECO:0000259" key="13">
    <source>
        <dbReference type="Pfam" id="PF07660"/>
    </source>
</evidence>
<dbReference type="OrthoDB" id="9768177at2"/>
<dbReference type="GO" id="GO:0006826">
    <property type="term" value="P:iron ion transport"/>
    <property type="evidence" value="ECO:0007669"/>
    <property type="project" value="UniProtKB-KW"/>
</dbReference>
<keyword evidence="9 10" id="KW-0998">Cell outer membrane</keyword>
<dbReference type="Gene3D" id="2.40.170.20">
    <property type="entry name" value="TonB-dependent receptor, beta-barrel domain"/>
    <property type="match status" value="1"/>
</dbReference>
<evidence type="ECO:0000256" key="10">
    <source>
        <dbReference type="PROSITE-ProRule" id="PRU01360"/>
    </source>
</evidence>
<keyword evidence="5 10" id="KW-0812">Transmembrane</keyword>
<evidence type="ECO:0000313" key="16">
    <source>
        <dbReference type="Proteomes" id="UP000184231"/>
    </source>
</evidence>
<name>A0A1M6CAI2_9FLAO</name>
<evidence type="ECO:0000256" key="9">
    <source>
        <dbReference type="ARBA" id="ARBA00023237"/>
    </source>
</evidence>
<dbReference type="SUPFAM" id="SSF56935">
    <property type="entry name" value="Porins"/>
    <property type="match status" value="1"/>
</dbReference>
<keyword evidence="2 10" id="KW-0813">Transport</keyword>
<evidence type="ECO:0000313" key="15">
    <source>
        <dbReference type="EMBL" id="SHI58032.1"/>
    </source>
</evidence>
<evidence type="ECO:0000256" key="6">
    <source>
        <dbReference type="ARBA" id="ARBA00023004"/>
    </source>
</evidence>
<dbReference type="InterPro" id="IPR023997">
    <property type="entry name" value="TonB-dep_OMP_SusC/RagA_CS"/>
</dbReference>
<dbReference type="AlphaFoldDB" id="A0A1M6CAI2"/>
<keyword evidence="4" id="KW-0410">Iron transport</keyword>
<dbReference type="GO" id="GO:0009279">
    <property type="term" value="C:cell outer membrane"/>
    <property type="evidence" value="ECO:0007669"/>
    <property type="project" value="UniProtKB-SubCell"/>
</dbReference>
<protein>
    <submittedName>
        <fullName evidence="15">TonB-linked outer membrane protein, SusC/RagA family</fullName>
    </submittedName>
</protein>
<dbReference type="PROSITE" id="PS52016">
    <property type="entry name" value="TONB_DEPENDENT_REC_3"/>
    <property type="match status" value="1"/>
</dbReference>
<keyword evidence="6" id="KW-0408">Iron</keyword>
<evidence type="ECO:0000256" key="3">
    <source>
        <dbReference type="ARBA" id="ARBA00022452"/>
    </source>
</evidence>
<proteinExistence type="inferred from homology"/>
<evidence type="ECO:0000256" key="8">
    <source>
        <dbReference type="ARBA" id="ARBA00023136"/>
    </source>
</evidence>
<organism evidence="15 16">
    <name type="scientific">Arenibacter nanhaiticus</name>
    <dbReference type="NCBI Taxonomy" id="558155"/>
    <lineage>
        <taxon>Bacteria</taxon>
        <taxon>Pseudomonadati</taxon>
        <taxon>Bacteroidota</taxon>
        <taxon>Flavobacteriia</taxon>
        <taxon>Flavobacteriales</taxon>
        <taxon>Flavobacteriaceae</taxon>
        <taxon>Arenibacter</taxon>
    </lineage>
</organism>
<dbReference type="STRING" id="558155.SAMN04487911_103139"/>
<dbReference type="InterPro" id="IPR037066">
    <property type="entry name" value="Plug_dom_sf"/>
</dbReference>
<dbReference type="InterPro" id="IPR000531">
    <property type="entry name" value="Beta-barrel_TonB"/>
</dbReference>
<comment type="subcellular location">
    <subcellularLocation>
        <location evidence="1 10">Cell outer membrane</location>
        <topology evidence="1 10">Multi-pass membrane protein</topology>
    </subcellularLocation>
</comment>
<accession>A0A1M6CAI2</accession>
<keyword evidence="7 11" id="KW-0798">TonB box</keyword>
<feature type="domain" description="TonB-dependent receptor plug" evidence="14">
    <location>
        <begin position="241"/>
        <end position="347"/>
    </location>
</feature>
<dbReference type="Gene3D" id="2.60.40.1120">
    <property type="entry name" value="Carboxypeptidase-like, regulatory domain"/>
    <property type="match status" value="1"/>
</dbReference>
<dbReference type="InterPro" id="IPR023996">
    <property type="entry name" value="TonB-dep_OMP_SusC/RagA"/>
</dbReference>
<dbReference type="SUPFAM" id="SSF49464">
    <property type="entry name" value="Carboxypeptidase regulatory domain-like"/>
    <property type="match status" value="1"/>
</dbReference>
<keyword evidence="4" id="KW-0406">Ion transport</keyword>
<dbReference type="Gene3D" id="2.170.130.10">
    <property type="entry name" value="TonB-dependent receptor, plug domain"/>
    <property type="match status" value="1"/>
</dbReference>
<dbReference type="InterPro" id="IPR011662">
    <property type="entry name" value="Secretin/TonB_short_N"/>
</dbReference>
<evidence type="ECO:0000259" key="14">
    <source>
        <dbReference type="Pfam" id="PF07715"/>
    </source>
</evidence>
<evidence type="ECO:0000256" key="7">
    <source>
        <dbReference type="ARBA" id="ARBA00023077"/>
    </source>
</evidence>
<dbReference type="InterPro" id="IPR008969">
    <property type="entry name" value="CarboxyPept-like_regulatory"/>
</dbReference>
<feature type="domain" description="Secretin/TonB short N-terminal" evidence="13">
    <location>
        <begin position="75"/>
        <end position="126"/>
    </location>
</feature>
<evidence type="ECO:0000256" key="2">
    <source>
        <dbReference type="ARBA" id="ARBA00022448"/>
    </source>
</evidence>
<dbReference type="Proteomes" id="UP000184231">
    <property type="component" value="Unassembled WGS sequence"/>
</dbReference>
<evidence type="ECO:0000259" key="12">
    <source>
        <dbReference type="Pfam" id="PF00593"/>
    </source>
</evidence>
<evidence type="ECO:0000256" key="4">
    <source>
        <dbReference type="ARBA" id="ARBA00022496"/>
    </source>
</evidence>
<sequence>MHNKNMKIPHNLRKRPAAFLFKFDLKMKLTTLILIVSLFQLQANDSYGQKTKITLTLENVSLEQVFNKIESLTDYKFIYKDSEVDYRKTTSIKVTKEQLSSVLEKLFKESNVRFRIMDNQIILKPKKEPIGLKLTLDNSSINNSIATQGIKVTGTIYDSNGQPLPGTNILEKGTTNGIQSDFDGKFTLTVKDKNATLVVSYIAFLTQEIVVGNKTNIIVRLEENASELSEVVVVGYGTQKKENVSGATSTVNFEDVIADRPISNSVTALQGAIPGLQINVGSGRPGAEGASINIRGFQSLNGGQPLILMDNVPVNIGDINPDDIASVSVLKDASASAIYGGRAAFGVILITTKKSKKGNTPKLTYSSSMSVSSPLELIEPASPLQFVQTLKDTGVDNYFSGQDTGIWIDLINQYNQDPSSIPTKDGVFTDENGQFYPLRKNDIVGDFLDDTGYTQIHNLAFSGGAEKSTYRVSLGYYDEDGIMASSNDSFNRYNLNAFLQSELSNNLTASLSTNYRASTTLNPVASYLDAVQLRTFSGSGDFTLEDGSTVPFGTPENLARHRTPGKVENRNIRLTGKLEYKPINNLTITGEYTYQNSVGNSRSSNNGVLFYSPFRFEPDPIPPTSYNRSNSDIVFKALNLYANYQQSLEDHHFSILVGMNDETNHSESFSAGIDNLISPELPTLGLGTENPTNGDSFGEWAVQGAFGRIGYNFKQKYFLEASGRYDGSSRFPSAERIGFFPSFSSAWTLSRESFFEPVKDVVSFLKFRGSWGDIGNQNIGLYPYLPTLSAYDAAWVNPNSSIRYTTLSTPGLVSSSFTWERVRTLNYGANVNFFSNKLNTTLDIYTRTVFDILAPGADLPGILGTNAPQQNTATSETKGWEFQMTWRDRIGKDFTYNLGFNINDNDAKIVKYDDNKVGLLSSFYEGQTIGELWGYVSDGFYTVDDFVEGSLNADLRNGTLKDGVVSIEGVSPNPGDAKFTDLDGDGVITDGNNTAFYTIDEATGNIVPETGPGDRKVIGNTNRHFRFGIHGGARYKNFDFSFRMNGVGKRDFYNNGQLYFPYVGEFSNVFAHQTNYWTPENTDAYYPRNYPLGGVNYGSSRRTQTKYLQDGSYLAISNISLGYSMSSKVLDKIFLDRLRFTLSAENPFISDNLPPGLNPEFGSAGGNYPFQKKFAFGVNLEF</sequence>
<evidence type="ECO:0000256" key="5">
    <source>
        <dbReference type="ARBA" id="ARBA00022692"/>
    </source>
</evidence>
<dbReference type="Pfam" id="PF13715">
    <property type="entry name" value="CarbopepD_reg_2"/>
    <property type="match status" value="1"/>
</dbReference>